<proteinExistence type="predicted"/>
<feature type="domain" description="TIR" evidence="2">
    <location>
        <begin position="21"/>
        <end position="107"/>
    </location>
</feature>
<dbReference type="PANTHER" id="PTHR32009:SF62">
    <property type="entry name" value="DISEASE RESISTANCE PROTEIN (TIR-NBS-LRR CLASS) FAMILY"/>
    <property type="match status" value="1"/>
</dbReference>
<dbReference type="AlphaFoldDB" id="A0A078FQG9"/>
<keyword evidence="1" id="KW-0520">NAD</keyword>
<name>A0A078FQG9_BRANA</name>
<dbReference type="PANTHER" id="PTHR32009">
    <property type="entry name" value="TMV RESISTANCE PROTEIN N-LIKE"/>
    <property type="match status" value="1"/>
</dbReference>
<dbReference type="EMBL" id="LK032051">
    <property type="protein sequence ID" value="CDY15097.1"/>
    <property type="molecule type" value="Genomic_DNA"/>
</dbReference>
<evidence type="ECO:0000259" key="2">
    <source>
        <dbReference type="PROSITE" id="PS50104"/>
    </source>
</evidence>
<dbReference type="GO" id="GO:0007165">
    <property type="term" value="P:signal transduction"/>
    <property type="evidence" value="ECO:0000318"/>
    <property type="project" value="GO_Central"/>
</dbReference>
<dbReference type="Proteomes" id="UP000028999">
    <property type="component" value="Unassembled WGS sequence"/>
</dbReference>
<dbReference type="InterPro" id="IPR035897">
    <property type="entry name" value="Toll_tir_struct_dom_sf"/>
</dbReference>
<evidence type="ECO:0000256" key="1">
    <source>
        <dbReference type="ARBA" id="ARBA00023027"/>
    </source>
</evidence>
<accession>A0A078FQG9</accession>
<evidence type="ECO:0000313" key="5">
    <source>
        <dbReference type="Proteomes" id="UP000028999"/>
    </source>
</evidence>
<evidence type="ECO:0000313" key="4">
    <source>
        <dbReference type="EMBL" id="CDY15097.1"/>
    </source>
</evidence>
<dbReference type="Proteomes" id="UP001295469">
    <property type="component" value="Chromosome C02"/>
</dbReference>
<dbReference type="Gramene" id="CDY15097">
    <property type="protein sequence ID" value="CDY15097"/>
    <property type="gene ID" value="GSBRNA2T00085248001"/>
</dbReference>
<dbReference type="Pfam" id="PF01582">
    <property type="entry name" value="TIR"/>
    <property type="match status" value="1"/>
</dbReference>
<gene>
    <name evidence="4" type="primary">BnaC03g44580D</name>
    <name evidence="3" type="ORF">DARMORV10_C02P09460.1</name>
    <name evidence="4" type="ORF">GSBRNA2T00085248001</name>
</gene>
<reference evidence="4 5" key="1">
    <citation type="journal article" date="2014" name="Science">
        <title>Plant genetics. Early allopolyploid evolution in the post-Neolithic Brassica napus oilseed genome.</title>
        <authorList>
            <person name="Chalhoub B."/>
            <person name="Denoeud F."/>
            <person name="Liu S."/>
            <person name="Parkin I.A."/>
            <person name="Tang H."/>
            <person name="Wang X."/>
            <person name="Chiquet J."/>
            <person name="Belcram H."/>
            <person name="Tong C."/>
            <person name="Samans B."/>
            <person name="Correa M."/>
            <person name="Da Silva C."/>
            <person name="Just J."/>
            <person name="Falentin C."/>
            <person name="Koh C.S."/>
            <person name="Le Clainche I."/>
            <person name="Bernard M."/>
            <person name="Bento P."/>
            <person name="Noel B."/>
            <person name="Labadie K."/>
            <person name="Alberti A."/>
            <person name="Charles M."/>
            <person name="Arnaud D."/>
            <person name="Guo H."/>
            <person name="Daviaud C."/>
            <person name="Alamery S."/>
            <person name="Jabbari K."/>
            <person name="Zhao M."/>
            <person name="Edger P.P."/>
            <person name="Chelaifa H."/>
            <person name="Tack D."/>
            <person name="Lassalle G."/>
            <person name="Mestiri I."/>
            <person name="Schnel N."/>
            <person name="Le Paslier M.C."/>
            <person name="Fan G."/>
            <person name="Renault V."/>
            <person name="Bayer P.E."/>
            <person name="Golicz A.A."/>
            <person name="Manoli S."/>
            <person name="Lee T.H."/>
            <person name="Thi V.H."/>
            <person name="Chalabi S."/>
            <person name="Hu Q."/>
            <person name="Fan C."/>
            <person name="Tollenaere R."/>
            <person name="Lu Y."/>
            <person name="Battail C."/>
            <person name="Shen J."/>
            <person name="Sidebottom C.H."/>
            <person name="Wang X."/>
            <person name="Canaguier A."/>
            <person name="Chauveau A."/>
            <person name="Berard A."/>
            <person name="Deniot G."/>
            <person name="Guan M."/>
            <person name="Liu Z."/>
            <person name="Sun F."/>
            <person name="Lim Y.P."/>
            <person name="Lyons E."/>
            <person name="Town C.D."/>
            <person name="Bancroft I."/>
            <person name="Wang X."/>
            <person name="Meng J."/>
            <person name="Ma J."/>
            <person name="Pires J.C."/>
            <person name="King G.J."/>
            <person name="Brunel D."/>
            <person name="Delourme R."/>
            <person name="Renard M."/>
            <person name="Aury J.M."/>
            <person name="Adams K.L."/>
            <person name="Batley J."/>
            <person name="Snowdon R.J."/>
            <person name="Tost J."/>
            <person name="Edwards D."/>
            <person name="Zhou Y."/>
            <person name="Hua W."/>
            <person name="Sharpe A.G."/>
            <person name="Paterson A.H."/>
            <person name="Guan C."/>
            <person name="Wincker P."/>
        </authorList>
    </citation>
    <scope>NUCLEOTIDE SEQUENCE [LARGE SCALE GENOMIC DNA]</scope>
    <source>
        <strain evidence="5">cv. Darmor-bzh</strain>
    </source>
</reference>
<sequence length="107" mass="12110">MASSFSSSSSSSKIKGDAVTPQDQVFINFRGVELRYNFVSHLEKCLKRNAINAFTDTDEEMGQELNILLKRIEGSRITRASHILPKVHRVELVLERACQDERKNGSK</sequence>
<reference evidence="4" key="2">
    <citation type="submission" date="2014-06" db="EMBL/GenBank/DDBJ databases">
        <authorList>
            <person name="Genoscope - CEA"/>
        </authorList>
    </citation>
    <scope>NUCLEOTIDE SEQUENCE</scope>
</reference>
<dbReference type="GO" id="GO:0005634">
    <property type="term" value="C:nucleus"/>
    <property type="evidence" value="ECO:0000318"/>
    <property type="project" value="GO_Central"/>
</dbReference>
<protein>
    <submittedName>
        <fullName evidence="3">(rape) hypothetical protein</fullName>
    </submittedName>
    <submittedName>
        <fullName evidence="4">BnaC03g44580D protein</fullName>
    </submittedName>
</protein>
<dbReference type="PaxDb" id="3708-A0A078FQG9"/>
<dbReference type="Gene3D" id="3.40.50.10140">
    <property type="entry name" value="Toll/interleukin-1 receptor homology (TIR) domain"/>
    <property type="match status" value="1"/>
</dbReference>
<dbReference type="Gramene" id="CDY02678">
    <property type="protein sequence ID" value="CDY02678"/>
    <property type="gene ID" value="GSBRNA2T00114815001"/>
</dbReference>
<reference evidence="3" key="3">
    <citation type="submission" date="2021-01" db="EMBL/GenBank/DDBJ databases">
        <authorList>
            <consortium name="Genoscope - CEA"/>
            <person name="William W."/>
        </authorList>
    </citation>
    <scope>NUCLEOTIDE SEQUENCE</scope>
</reference>
<dbReference type="InterPro" id="IPR000157">
    <property type="entry name" value="TIR_dom"/>
</dbReference>
<organism evidence="4 5">
    <name type="scientific">Brassica napus</name>
    <name type="common">Rape</name>
    <dbReference type="NCBI Taxonomy" id="3708"/>
    <lineage>
        <taxon>Eukaryota</taxon>
        <taxon>Viridiplantae</taxon>
        <taxon>Streptophyta</taxon>
        <taxon>Embryophyta</taxon>
        <taxon>Tracheophyta</taxon>
        <taxon>Spermatophyta</taxon>
        <taxon>Magnoliopsida</taxon>
        <taxon>eudicotyledons</taxon>
        <taxon>Gunneridae</taxon>
        <taxon>Pentapetalae</taxon>
        <taxon>rosids</taxon>
        <taxon>malvids</taxon>
        <taxon>Brassicales</taxon>
        <taxon>Brassicaceae</taxon>
        <taxon>Brassiceae</taxon>
        <taxon>Brassica</taxon>
    </lineage>
</organism>
<evidence type="ECO:0000313" key="3">
    <source>
        <dbReference type="EMBL" id="CAF1887935.1"/>
    </source>
</evidence>
<dbReference type="EMBL" id="HG994366">
    <property type="protein sequence ID" value="CAF1887935.1"/>
    <property type="molecule type" value="Genomic_DNA"/>
</dbReference>
<dbReference type="GO" id="GO:0006952">
    <property type="term" value="P:defense response"/>
    <property type="evidence" value="ECO:0000318"/>
    <property type="project" value="GO_Central"/>
</dbReference>
<dbReference type="SUPFAM" id="SSF52200">
    <property type="entry name" value="Toll/Interleukin receptor TIR domain"/>
    <property type="match status" value="1"/>
</dbReference>
<keyword evidence="5" id="KW-1185">Reference proteome</keyword>
<dbReference type="PROSITE" id="PS50104">
    <property type="entry name" value="TIR"/>
    <property type="match status" value="1"/>
</dbReference>